<gene>
    <name evidence="1" type="ORF">LOK49_LG01G01536</name>
</gene>
<keyword evidence="1" id="KW-0378">Hydrolase</keyword>
<name>A0ACC0IWF6_9ERIC</name>
<organism evidence="1 2">
    <name type="scientific">Camellia lanceoleosa</name>
    <dbReference type="NCBI Taxonomy" id="1840588"/>
    <lineage>
        <taxon>Eukaryota</taxon>
        <taxon>Viridiplantae</taxon>
        <taxon>Streptophyta</taxon>
        <taxon>Embryophyta</taxon>
        <taxon>Tracheophyta</taxon>
        <taxon>Spermatophyta</taxon>
        <taxon>Magnoliopsida</taxon>
        <taxon>eudicotyledons</taxon>
        <taxon>Gunneridae</taxon>
        <taxon>Pentapetalae</taxon>
        <taxon>asterids</taxon>
        <taxon>Ericales</taxon>
        <taxon>Theaceae</taxon>
        <taxon>Camellia</taxon>
    </lineage>
</organism>
<sequence>MNVGTIIDSRTVITRLPPVVYGFLWTTFRKMMKDHTRTNALSIMDTCYNFSNYNTVWIPMISFCFSSNNIEVPIDVSGILYTRSESQSSKKAEKRIRKEREAIISATMDERRNASFRISDECSSSSHVESHGIEEVVDSTQVPKKKTRGASKLKMQNKGKQKCDEIDFNERNQPVGPKSVRLSTLEGI</sequence>
<proteinExistence type="predicted"/>
<protein>
    <submittedName>
        <fullName evidence="1">Aspartyl protease family protein</fullName>
    </submittedName>
</protein>
<keyword evidence="2" id="KW-1185">Reference proteome</keyword>
<accession>A0ACC0IWF6</accession>
<keyword evidence="1" id="KW-0645">Protease</keyword>
<evidence type="ECO:0000313" key="1">
    <source>
        <dbReference type="EMBL" id="KAI8029776.1"/>
    </source>
</evidence>
<dbReference type="EMBL" id="CM045758">
    <property type="protein sequence ID" value="KAI8029776.1"/>
    <property type="molecule type" value="Genomic_DNA"/>
</dbReference>
<reference evidence="1 2" key="1">
    <citation type="journal article" date="2022" name="Plant J.">
        <title>Chromosome-level genome of Camellia lanceoleosa provides a valuable resource for understanding genome evolution and self-incompatibility.</title>
        <authorList>
            <person name="Gong W."/>
            <person name="Xiao S."/>
            <person name="Wang L."/>
            <person name="Liao Z."/>
            <person name="Chang Y."/>
            <person name="Mo W."/>
            <person name="Hu G."/>
            <person name="Li W."/>
            <person name="Zhao G."/>
            <person name="Zhu H."/>
            <person name="Hu X."/>
            <person name="Ji K."/>
            <person name="Xiang X."/>
            <person name="Song Q."/>
            <person name="Yuan D."/>
            <person name="Jin S."/>
            <person name="Zhang L."/>
        </authorList>
    </citation>
    <scope>NUCLEOTIDE SEQUENCE [LARGE SCALE GENOMIC DNA]</scope>
    <source>
        <strain evidence="1">SQ_2022a</strain>
    </source>
</reference>
<evidence type="ECO:0000313" key="2">
    <source>
        <dbReference type="Proteomes" id="UP001060215"/>
    </source>
</evidence>
<dbReference type="Proteomes" id="UP001060215">
    <property type="component" value="Chromosome 1"/>
</dbReference>
<comment type="caution">
    <text evidence="1">The sequence shown here is derived from an EMBL/GenBank/DDBJ whole genome shotgun (WGS) entry which is preliminary data.</text>
</comment>